<proteinExistence type="predicted"/>
<accession>A0A078AT13</accession>
<feature type="transmembrane region" description="Helical" evidence="2">
    <location>
        <begin position="84"/>
        <end position="107"/>
    </location>
</feature>
<name>A0A078AT13_STYLE</name>
<protein>
    <submittedName>
        <fullName evidence="4">Uncharacterized protein</fullName>
    </submittedName>
</protein>
<dbReference type="Proteomes" id="UP000039865">
    <property type="component" value="Unassembled WGS sequence"/>
</dbReference>
<reference evidence="4 5" key="1">
    <citation type="submission" date="2014-06" db="EMBL/GenBank/DDBJ databases">
        <authorList>
            <person name="Swart Estienne"/>
        </authorList>
    </citation>
    <scope>NUCLEOTIDE SEQUENCE [LARGE SCALE GENOMIC DNA]</scope>
    <source>
        <strain evidence="4 5">130c</strain>
    </source>
</reference>
<evidence type="ECO:0000313" key="5">
    <source>
        <dbReference type="Proteomes" id="UP000039865"/>
    </source>
</evidence>
<evidence type="ECO:0000256" key="3">
    <source>
        <dbReference type="SAM" id="SignalP"/>
    </source>
</evidence>
<gene>
    <name evidence="4" type="primary">Contig803.g873</name>
    <name evidence="4" type="ORF">STYLEM_13397</name>
</gene>
<evidence type="ECO:0000256" key="2">
    <source>
        <dbReference type="SAM" id="Phobius"/>
    </source>
</evidence>
<evidence type="ECO:0000256" key="1">
    <source>
        <dbReference type="SAM" id="MobiDB-lite"/>
    </source>
</evidence>
<keyword evidence="2" id="KW-0472">Membrane</keyword>
<dbReference type="AlphaFoldDB" id="A0A078AT13"/>
<feature type="signal peptide" evidence="3">
    <location>
        <begin position="1"/>
        <end position="28"/>
    </location>
</feature>
<feature type="compositionally biased region" description="Polar residues" evidence="1">
    <location>
        <begin position="331"/>
        <end position="342"/>
    </location>
</feature>
<keyword evidence="2" id="KW-0812">Transmembrane</keyword>
<feature type="region of interest" description="Disordered" evidence="1">
    <location>
        <begin position="302"/>
        <end position="342"/>
    </location>
</feature>
<dbReference type="InParanoid" id="A0A078AT13"/>
<evidence type="ECO:0000313" key="4">
    <source>
        <dbReference type="EMBL" id="CDW84337.1"/>
    </source>
</evidence>
<sequence>MKENLQIRKTHQLVIVSLLLIQISLTKAQSFQDQRELNAIVMSSNFLEIKQDIGLQSQYSEVELVRSQDSIRILDDDGPDGPPIAVMVIPPLFFGTFFLIILTICWASACCKYQFINGFRSTVCRRNKCCKKKMPRYVKQHSEFQKAQQRGVVGPPDMNIMRMVASSVPIMNGLNPAQIGIGVAPQNMAINGQMNMMYPQQMMMGPPGMNIGSMPAGSAPSLLDYQAAQMRQDQADHMRHNMHAQHQMHGQPHFGVNHHVQQPISQFNSMQPQIHTAHISAGMGHHMNSNPTHMMNTQLQASKNTHQHKNRDNHPDGNDDYDPTAGFDDVQINNIQQNEVYE</sequence>
<keyword evidence="2" id="KW-1133">Transmembrane helix</keyword>
<keyword evidence="3" id="KW-0732">Signal</keyword>
<feature type="chain" id="PRO_5001729682" evidence="3">
    <location>
        <begin position="29"/>
        <end position="342"/>
    </location>
</feature>
<organism evidence="4 5">
    <name type="scientific">Stylonychia lemnae</name>
    <name type="common">Ciliate</name>
    <dbReference type="NCBI Taxonomy" id="5949"/>
    <lineage>
        <taxon>Eukaryota</taxon>
        <taxon>Sar</taxon>
        <taxon>Alveolata</taxon>
        <taxon>Ciliophora</taxon>
        <taxon>Intramacronucleata</taxon>
        <taxon>Spirotrichea</taxon>
        <taxon>Stichotrichia</taxon>
        <taxon>Sporadotrichida</taxon>
        <taxon>Oxytrichidae</taxon>
        <taxon>Stylonychinae</taxon>
        <taxon>Stylonychia</taxon>
    </lineage>
</organism>
<dbReference type="EMBL" id="CCKQ01012713">
    <property type="protein sequence ID" value="CDW84337.1"/>
    <property type="molecule type" value="Genomic_DNA"/>
</dbReference>
<keyword evidence="5" id="KW-1185">Reference proteome</keyword>